<keyword evidence="2" id="KW-1185">Reference proteome</keyword>
<sequence>MKLKLKWGKKQIIALVIAALVVFALVTGNRADDGGESGQSAGSLDNGAVVACDDFAAGSAKARSDATRLALADKVTASAAKSDNDAVRARAMELGRSADEGNAAWRTSANALTQACRDAGWTAP</sequence>
<gene>
    <name evidence="1" type="ORF">OWR29_41290</name>
</gene>
<accession>A0ABT4BD75</accession>
<proteinExistence type="predicted"/>
<dbReference type="Proteomes" id="UP001151002">
    <property type="component" value="Unassembled WGS sequence"/>
</dbReference>
<dbReference type="RefSeq" id="WP_267569054.1">
    <property type="nucleotide sequence ID" value="NZ_JAPNTZ010000020.1"/>
</dbReference>
<evidence type="ECO:0000313" key="1">
    <source>
        <dbReference type="EMBL" id="MCY1144471.1"/>
    </source>
</evidence>
<evidence type="ECO:0000313" key="2">
    <source>
        <dbReference type="Proteomes" id="UP001151002"/>
    </source>
</evidence>
<protein>
    <recommendedName>
        <fullName evidence="3">Antifreeze protein</fullName>
    </recommendedName>
</protein>
<reference evidence="1" key="1">
    <citation type="submission" date="2022-11" db="EMBL/GenBank/DDBJ databases">
        <authorList>
            <person name="Somphong A."/>
            <person name="Phongsopitanun W."/>
        </authorList>
    </citation>
    <scope>NUCLEOTIDE SEQUENCE</scope>
    <source>
        <strain evidence="1">Pm04-4</strain>
    </source>
</reference>
<comment type="caution">
    <text evidence="1">The sequence shown here is derived from an EMBL/GenBank/DDBJ whole genome shotgun (WGS) entry which is preliminary data.</text>
</comment>
<dbReference type="EMBL" id="JAPNTZ010000020">
    <property type="protein sequence ID" value="MCY1144471.1"/>
    <property type="molecule type" value="Genomic_DNA"/>
</dbReference>
<name>A0ABT4BD75_9ACTN</name>
<evidence type="ECO:0008006" key="3">
    <source>
        <dbReference type="Google" id="ProtNLM"/>
    </source>
</evidence>
<organism evidence="1 2">
    <name type="scientific">Paractinoplanes pyxinae</name>
    <dbReference type="NCBI Taxonomy" id="2997416"/>
    <lineage>
        <taxon>Bacteria</taxon>
        <taxon>Bacillati</taxon>
        <taxon>Actinomycetota</taxon>
        <taxon>Actinomycetes</taxon>
        <taxon>Micromonosporales</taxon>
        <taxon>Micromonosporaceae</taxon>
        <taxon>Paractinoplanes</taxon>
    </lineage>
</organism>